<sequence length="90" mass="10616">MLAHFNSDLEIWLETDASDFVTIAVLSQMHRNVLRPVAFVSYKMNLAECNYKIYDKELLAIVRAFEEWRFELAGTLDLVKTFMTNKRLNR</sequence>
<dbReference type="PANTHER" id="PTHR34072:SF52">
    <property type="entry name" value="RIBONUCLEASE H"/>
    <property type="match status" value="1"/>
</dbReference>
<protein>
    <recommendedName>
        <fullName evidence="1">Reverse transcriptase/retrotransposon-derived protein RNase H-like domain-containing protein</fullName>
    </recommendedName>
</protein>
<dbReference type="Proteomes" id="UP000001067">
    <property type="component" value="Unassembled WGS sequence"/>
</dbReference>
<dbReference type="eggNOG" id="KOG0017">
    <property type="taxonomic scope" value="Eukaryota"/>
</dbReference>
<dbReference type="SUPFAM" id="SSF56672">
    <property type="entry name" value="DNA/RNA polymerases"/>
    <property type="match status" value="1"/>
</dbReference>
<gene>
    <name evidence="2" type="ORF">PTT_16044</name>
</gene>
<feature type="domain" description="Reverse transcriptase/retrotransposon-derived protein RNase H-like" evidence="1">
    <location>
        <begin position="1"/>
        <end position="74"/>
    </location>
</feature>
<dbReference type="EMBL" id="GL536552">
    <property type="protein sequence ID" value="EFQ88187.1"/>
    <property type="molecule type" value="Genomic_DNA"/>
</dbReference>
<dbReference type="Gene3D" id="3.10.20.370">
    <property type="match status" value="1"/>
</dbReference>
<dbReference type="Pfam" id="PF17919">
    <property type="entry name" value="RT_RNaseH_2"/>
    <property type="match status" value="1"/>
</dbReference>
<dbReference type="STRING" id="861557.E3S1G2"/>
<proteinExistence type="predicted"/>
<evidence type="ECO:0000313" key="3">
    <source>
        <dbReference type="Proteomes" id="UP000001067"/>
    </source>
</evidence>
<reference evidence="2 3" key="1">
    <citation type="journal article" date="2010" name="Genome Biol.">
        <title>A first genome assembly of the barley fungal pathogen Pyrenophora teres f. teres.</title>
        <authorList>
            <person name="Ellwood S.R."/>
            <person name="Liu Z."/>
            <person name="Syme R.A."/>
            <person name="Lai Z."/>
            <person name="Hane J.K."/>
            <person name="Keiper F."/>
            <person name="Moffat C.S."/>
            <person name="Oliver R.P."/>
            <person name="Friesen T.L."/>
        </authorList>
    </citation>
    <scope>NUCLEOTIDE SEQUENCE [LARGE SCALE GENOMIC DNA]</scope>
    <source>
        <strain evidence="2 3">0-1</strain>
    </source>
</reference>
<dbReference type="InterPro" id="IPR043502">
    <property type="entry name" value="DNA/RNA_pol_sf"/>
</dbReference>
<dbReference type="InterPro" id="IPR041577">
    <property type="entry name" value="RT_RNaseH_2"/>
</dbReference>
<dbReference type="HOGENOM" id="CLU_000384_33_6_1"/>
<organism evidence="3">
    <name type="scientific">Pyrenophora teres f. teres (strain 0-1)</name>
    <name type="common">Barley net blotch fungus</name>
    <name type="synonym">Drechslera teres f. teres</name>
    <dbReference type="NCBI Taxonomy" id="861557"/>
    <lineage>
        <taxon>Eukaryota</taxon>
        <taxon>Fungi</taxon>
        <taxon>Dikarya</taxon>
        <taxon>Ascomycota</taxon>
        <taxon>Pezizomycotina</taxon>
        <taxon>Dothideomycetes</taxon>
        <taxon>Pleosporomycetidae</taxon>
        <taxon>Pleosporales</taxon>
        <taxon>Pleosporineae</taxon>
        <taxon>Pleosporaceae</taxon>
        <taxon>Pyrenophora</taxon>
    </lineage>
</organism>
<dbReference type="OrthoDB" id="5599418at2759"/>
<keyword evidence="3" id="KW-1185">Reference proteome</keyword>
<evidence type="ECO:0000313" key="2">
    <source>
        <dbReference type="EMBL" id="EFQ88187.1"/>
    </source>
</evidence>
<name>E3S1G2_PYRTT</name>
<dbReference type="PANTHER" id="PTHR34072">
    <property type="entry name" value="ENZYMATIC POLYPROTEIN-RELATED"/>
    <property type="match status" value="1"/>
</dbReference>
<dbReference type="AlphaFoldDB" id="E3S1G2"/>
<evidence type="ECO:0000259" key="1">
    <source>
        <dbReference type="Pfam" id="PF17919"/>
    </source>
</evidence>
<accession>E3S1G2</accession>
<dbReference type="KEGG" id="pte:PTT_16044"/>